<keyword evidence="3 8" id="KW-0812">Transmembrane</keyword>
<feature type="domain" description="CNNM transmembrane" evidence="11">
    <location>
        <begin position="1"/>
        <end position="205"/>
    </location>
</feature>
<dbReference type="InterPro" id="IPR002550">
    <property type="entry name" value="CNNM"/>
</dbReference>
<dbReference type="PROSITE" id="PS51371">
    <property type="entry name" value="CBS"/>
    <property type="match status" value="1"/>
</dbReference>
<evidence type="ECO:0008006" key="14">
    <source>
        <dbReference type="Google" id="ProtNLM"/>
    </source>
</evidence>
<dbReference type="Pfam" id="PF01595">
    <property type="entry name" value="CNNM"/>
    <property type="match status" value="1"/>
</dbReference>
<dbReference type="InterPro" id="IPR016169">
    <property type="entry name" value="FAD-bd_PCMH_sub2"/>
</dbReference>
<feature type="domain" description="CBS" evidence="10">
    <location>
        <begin position="291"/>
        <end position="349"/>
    </location>
</feature>
<dbReference type="Pfam" id="PF00571">
    <property type="entry name" value="CBS"/>
    <property type="match status" value="1"/>
</dbReference>
<dbReference type="GO" id="GO:0050660">
    <property type="term" value="F:flavin adenine dinucleotide binding"/>
    <property type="evidence" value="ECO:0007669"/>
    <property type="project" value="InterPro"/>
</dbReference>
<evidence type="ECO:0000256" key="3">
    <source>
        <dbReference type="ARBA" id="ARBA00022692"/>
    </source>
</evidence>
<reference evidence="12 13" key="1">
    <citation type="journal article" date="2016" name="Environ. Microbiol.">
        <title>Genomic resolution of a cold subsurface aquifer community provides metabolic insights for novel microbes adapted to high CO concentrations.</title>
        <authorList>
            <person name="Probst A.J."/>
            <person name="Castelle C.J."/>
            <person name="Singh A."/>
            <person name="Brown C.T."/>
            <person name="Anantharaman K."/>
            <person name="Sharon I."/>
            <person name="Hug L.A."/>
            <person name="Burstein D."/>
            <person name="Emerson J.B."/>
            <person name="Thomas B.C."/>
            <person name="Banfield J.F."/>
        </authorList>
    </citation>
    <scope>NUCLEOTIDE SEQUENCE [LARGE SCALE GENOMIC DNA]</scope>
    <source>
        <strain evidence="12">CG2_30_54_11</strain>
    </source>
</reference>
<dbReference type="InterPro" id="IPR046342">
    <property type="entry name" value="CBS_dom_sf"/>
</dbReference>
<dbReference type="AlphaFoldDB" id="A0A1J5IV22"/>
<dbReference type="PANTHER" id="PTHR43099:SF5">
    <property type="entry name" value="HLYC_CORC FAMILY TRANSPORTER"/>
    <property type="match status" value="1"/>
</dbReference>
<evidence type="ECO:0000256" key="7">
    <source>
        <dbReference type="PROSITE-ProRule" id="PRU00703"/>
    </source>
</evidence>
<comment type="caution">
    <text evidence="12">The sequence shown here is derived from an EMBL/GenBank/DDBJ whole genome shotgun (WGS) entry which is preliminary data.</text>
</comment>
<keyword evidence="4" id="KW-0677">Repeat</keyword>
<evidence type="ECO:0000256" key="1">
    <source>
        <dbReference type="ARBA" id="ARBA00004651"/>
    </source>
</evidence>
<dbReference type="InterPro" id="IPR000644">
    <property type="entry name" value="CBS_dom"/>
</dbReference>
<evidence type="ECO:0000256" key="5">
    <source>
        <dbReference type="ARBA" id="ARBA00022989"/>
    </source>
</evidence>
<dbReference type="SUPFAM" id="SSF54631">
    <property type="entry name" value="CBS-domain pair"/>
    <property type="match status" value="1"/>
</dbReference>
<dbReference type="Proteomes" id="UP000183245">
    <property type="component" value="Unassembled WGS sequence"/>
</dbReference>
<dbReference type="InterPro" id="IPR036318">
    <property type="entry name" value="FAD-bd_PCMH-like_sf"/>
</dbReference>
<evidence type="ECO:0000256" key="6">
    <source>
        <dbReference type="ARBA" id="ARBA00023136"/>
    </source>
</evidence>
<sequence>MINVTIILLMLLFNGFFAAFELAITSVNPDKLKILERKKTAGARDAIFLKENIAATLSVVQLGITFCGLVAGAMGGERSSKALSPYLARVFSLSPSTATLIALLVTVIPIGAFTIIFSELIPKVYALRNKEKIAVALSPWIRRFYVFIHPMASFFEFCVTRVVQTVDLLTVHKKLPLQFDEHLAVKDLRVFAALSRQAKIISAQEERIIVGATKLSSRPISEIMVPLHHLQALGLDQTMHATIHLAEREAHTRYPVLAQHHDPQSIRGYVVTKELFFFAKTHPHATHFNSIIRPLQKVRYNISIAEVLETMIEDKIHLLLVTNHADKANGIVTLEDIIEELVGDIQNEFDHLPHYVYKHGTYWVAGGGTTIKHLARATKLLSPARLDLDINAKQSISTYIERALNDTPKIGDQVTLQHVHLVVSKMKRHRAEEVFVKPIPHKISPPASPVDEDARKIHITT</sequence>
<evidence type="ECO:0000256" key="8">
    <source>
        <dbReference type="PROSITE-ProRule" id="PRU01193"/>
    </source>
</evidence>
<dbReference type="PROSITE" id="PS51846">
    <property type="entry name" value="CNNM"/>
    <property type="match status" value="1"/>
</dbReference>
<dbReference type="Gene3D" id="3.30.465.10">
    <property type="match status" value="1"/>
</dbReference>
<name>A0A1J5IV22_9BACT</name>
<dbReference type="InterPro" id="IPR051676">
    <property type="entry name" value="UPF0053_domain"/>
</dbReference>
<dbReference type="STRING" id="1817892.AUK40_01820"/>
<dbReference type="PANTHER" id="PTHR43099">
    <property type="entry name" value="UPF0053 PROTEIN YRKA"/>
    <property type="match status" value="1"/>
</dbReference>
<dbReference type="EMBL" id="MNZT01000033">
    <property type="protein sequence ID" value="OIP98266.1"/>
    <property type="molecule type" value="Genomic_DNA"/>
</dbReference>
<keyword evidence="7" id="KW-0129">CBS domain</keyword>
<dbReference type="CDD" id="cd04590">
    <property type="entry name" value="CBS_pair_CorC_HlyC_assoc"/>
    <property type="match status" value="1"/>
</dbReference>
<keyword evidence="5 8" id="KW-1133">Transmembrane helix</keyword>
<evidence type="ECO:0000313" key="12">
    <source>
        <dbReference type="EMBL" id="OIP98266.1"/>
    </source>
</evidence>
<proteinExistence type="predicted"/>
<dbReference type="GO" id="GO:0005886">
    <property type="term" value="C:plasma membrane"/>
    <property type="evidence" value="ECO:0007669"/>
    <property type="project" value="UniProtKB-SubCell"/>
</dbReference>
<keyword evidence="2" id="KW-1003">Cell membrane</keyword>
<protein>
    <recommendedName>
        <fullName evidence="14">HlyC/CorC family transporter</fullName>
    </recommendedName>
</protein>
<evidence type="ECO:0000256" key="4">
    <source>
        <dbReference type="ARBA" id="ARBA00022737"/>
    </source>
</evidence>
<keyword evidence="6 8" id="KW-0472">Membrane</keyword>
<feature type="transmembrane region" description="Helical" evidence="9">
    <location>
        <begin position="6"/>
        <end position="27"/>
    </location>
</feature>
<evidence type="ECO:0000256" key="2">
    <source>
        <dbReference type="ARBA" id="ARBA00022475"/>
    </source>
</evidence>
<gene>
    <name evidence="12" type="ORF">AUK40_01820</name>
</gene>
<feature type="transmembrane region" description="Helical" evidence="9">
    <location>
        <begin position="96"/>
        <end position="121"/>
    </location>
</feature>
<dbReference type="InterPro" id="IPR044751">
    <property type="entry name" value="Ion_transp-like_CBS"/>
</dbReference>
<dbReference type="SUPFAM" id="SSF56176">
    <property type="entry name" value="FAD-binding/transporter-associated domain-like"/>
    <property type="match status" value="1"/>
</dbReference>
<evidence type="ECO:0000259" key="11">
    <source>
        <dbReference type="PROSITE" id="PS51846"/>
    </source>
</evidence>
<evidence type="ECO:0000313" key="13">
    <source>
        <dbReference type="Proteomes" id="UP000183245"/>
    </source>
</evidence>
<dbReference type="Gene3D" id="3.10.580.10">
    <property type="entry name" value="CBS-domain"/>
    <property type="match status" value="1"/>
</dbReference>
<accession>A0A1J5IV22</accession>
<evidence type="ECO:0000259" key="10">
    <source>
        <dbReference type="PROSITE" id="PS51371"/>
    </source>
</evidence>
<comment type="subcellular location">
    <subcellularLocation>
        <location evidence="1">Cell membrane</location>
        <topology evidence="1">Multi-pass membrane protein</topology>
    </subcellularLocation>
</comment>
<evidence type="ECO:0000256" key="9">
    <source>
        <dbReference type="SAM" id="Phobius"/>
    </source>
</evidence>
<feature type="transmembrane region" description="Helical" evidence="9">
    <location>
        <begin position="53"/>
        <end position="76"/>
    </location>
</feature>
<organism evidence="12 13">
    <name type="scientific">Candidatus Wirthbacteria bacterium CG2_30_54_11</name>
    <dbReference type="NCBI Taxonomy" id="1817892"/>
    <lineage>
        <taxon>Bacteria</taxon>
        <taxon>Candidatus Wirthbacteria</taxon>
    </lineage>
</organism>